<name>A0A8C4U9A7_FALTI</name>
<accession>A0A8C4U9A7</accession>
<evidence type="ECO:0000313" key="15">
    <source>
        <dbReference type="Proteomes" id="UP000694562"/>
    </source>
</evidence>
<dbReference type="Proteomes" id="UP000694562">
    <property type="component" value="Unplaced"/>
</dbReference>
<evidence type="ECO:0000256" key="9">
    <source>
        <dbReference type="ARBA" id="ARBA00041300"/>
    </source>
</evidence>
<dbReference type="GO" id="GO:0005829">
    <property type="term" value="C:cytosol"/>
    <property type="evidence" value="ECO:0007669"/>
    <property type="project" value="TreeGrafter"/>
</dbReference>
<dbReference type="GO" id="GO:0042981">
    <property type="term" value="P:regulation of apoptotic process"/>
    <property type="evidence" value="ECO:0007669"/>
    <property type="project" value="TreeGrafter"/>
</dbReference>
<reference evidence="14" key="1">
    <citation type="submission" date="2025-08" db="UniProtKB">
        <authorList>
            <consortium name="Ensembl"/>
        </authorList>
    </citation>
    <scope>IDENTIFICATION</scope>
</reference>
<reference evidence="14" key="2">
    <citation type="submission" date="2025-09" db="UniProtKB">
        <authorList>
            <consortium name="Ensembl"/>
        </authorList>
    </citation>
    <scope>IDENTIFICATION</scope>
</reference>
<sequence>MLLCNSTVSTLLKHHFPAVVAEGMAPPQRIHLPPVKIHMEWQRRRRPGAGLYNPGTTCFVNAVLQCLTYTPPLANYLLSREHSSSCRQQGFCMMCIMEAHVNNVLHTSAILTTSFLEIGDYFKLGMPGDAYAFLHCTVTAMHRACTSGHSDCDISTQATTIIHQIFVGFVRSRGISPFSPLQAASSVTAALENFVKPKQLGGENSFRCTLLVSPQFFSYPLYLDLGPYLSQAAGEPLHYALYAVLVHSGESCHEGHFFCYIKASNGLWYRMDDTSVTCCGLYTVLKQEAYLLLYACRPISRGRN</sequence>
<evidence type="ECO:0000256" key="10">
    <source>
        <dbReference type="ARBA" id="ARBA00042154"/>
    </source>
</evidence>
<organism evidence="14 15">
    <name type="scientific">Falco tinnunculus</name>
    <name type="common">Common kestrel</name>
    <dbReference type="NCBI Taxonomy" id="100819"/>
    <lineage>
        <taxon>Eukaryota</taxon>
        <taxon>Metazoa</taxon>
        <taxon>Chordata</taxon>
        <taxon>Craniata</taxon>
        <taxon>Vertebrata</taxon>
        <taxon>Euteleostomi</taxon>
        <taxon>Archelosauria</taxon>
        <taxon>Archosauria</taxon>
        <taxon>Dinosauria</taxon>
        <taxon>Saurischia</taxon>
        <taxon>Theropoda</taxon>
        <taxon>Coelurosauria</taxon>
        <taxon>Aves</taxon>
        <taxon>Neognathae</taxon>
        <taxon>Neoaves</taxon>
        <taxon>Telluraves</taxon>
        <taxon>Australaves</taxon>
        <taxon>Falconiformes</taxon>
        <taxon>Falconidae</taxon>
        <taxon>Falco</taxon>
    </lineage>
</organism>
<evidence type="ECO:0000256" key="1">
    <source>
        <dbReference type="ARBA" id="ARBA00000707"/>
    </source>
</evidence>
<evidence type="ECO:0000259" key="13">
    <source>
        <dbReference type="PROSITE" id="PS50235"/>
    </source>
</evidence>
<evidence type="ECO:0000256" key="5">
    <source>
        <dbReference type="ARBA" id="ARBA00022786"/>
    </source>
</evidence>
<keyword evidence="4" id="KW-0645">Protease</keyword>
<evidence type="ECO:0000256" key="6">
    <source>
        <dbReference type="ARBA" id="ARBA00022801"/>
    </source>
</evidence>
<comment type="catalytic activity">
    <reaction evidence="1">
        <text>Thiol-dependent hydrolysis of ester, thioester, amide, peptide and isopeptide bonds formed by the C-terminal Gly of ubiquitin (a 76-residue protein attached to proteins as an intracellular targeting signal).</text>
        <dbReference type="EC" id="3.4.19.12"/>
    </reaction>
</comment>
<keyword evidence="6" id="KW-0378">Hydrolase</keyword>
<evidence type="ECO:0000256" key="7">
    <source>
        <dbReference type="ARBA" id="ARBA00022807"/>
    </source>
</evidence>
<comment type="similarity">
    <text evidence="2">Belongs to the peptidase C19 family.</text>
</comment>
<dbReference type="PROSITE" id="PS50235">
    <property type="entry name" value="USP_3"/>
    <property type="match status" value="1"/>
</dbReference>
<dbReference type="GO" id="GO:0004843">
    <property type="term" value="F:cysteine-type deubiquitinase activity"/>
    <property type="evidence" value="ECO:0007669"/>
    <property type="project" value="UniProtKB-EC"/>
</dbReference>
<dbReference type="InterPro" id="IPR028889">
    <property type="entry name" value="USP"/>
</dbReference>
<dbReference type="EC" id="3.4.19.12" evidence="3"/>
<keyword evidence="7" id="KW-0788">Thiol protease</keyword>
<dbReference type="Ensembl" id="ENSFTIT00000009470.1">
    <property type="protein sequence ID" value="ENSFTIP00000009067.1"/>
    <property type="gene ID" value="ENSFTIG00000006072.1"/>
</dbReference>
<protein>
    <recommendedName>
        <fullName evidence="8">Ubiquitin carboxyl-terminal hydrolase 36</fullName>
        <ecNumber evidence="3">3.4.19.12</ecNumber>
    </recommendedName>
    <alternativeName>
        <fullName evidence="11">Deubiquitinating enzyme 36</fullName>
    </alternativeName>
    <alternativeName>
        <fullName evidence="10">Protein scrawny</fullName>
    </alternativeName>
    <alternativeName>
        <fullName evidence="9">Ubiquitin thioesterase 36</fullName>
    </alternativeName>
    <alternativeName>
        <fullName evidence="12">Ubiquitin-specific-processing protease 36</fullName>
    </alternativeName>
</protein>
<evidence type="ECO:0000256" key="12">
    <source>
        <dbReference type="ARBA" id="ARBA00043009"/>
    </source>
</evidence>
<evidence type="ECO:0000313" key="14">
    <source>
        <dbReference type="Ensembl" id="ENSFTIP00000009067.1"/>
    </source>
</evidence>
<dbReference type="PANTHER" id="PTHR24006:SF758">
    <property type="entry name" value="UBIQUITIN CARBOXYL-TERMINAL HYDROLASE 36"/>
    <property type="match status" value="1"/>
</dbReference>
<dbReference type="GO" id="GO:0016579">
    <property type="term" value="P:protein deubiquitination"/>
    <property type="evidence" value="ECO:0007669"/>
    <property type="project" value="InterPro"/>
</dbReference>
<dbReference type="PROSITE" id="PS00973">
    <property type="entry name" value="USP_2"/>
    <property type="match status" value="1"/>
</dbReference>
<dbReference type="InterPro" id="IPR018200">
    <property type="entry name" value="USP_CS"/>
</dbReference>
<keyword evidence="5" id="KW-0833">Ubl conjugation pathway</keyword>
<evidence type="ECO:0000256" key="3">
    <source>
        <dbReference type="ARBA" id="ARBA00012759"/>
    </source>
</evidence>
<dbReference type="AlphaFoldDB" id="A0A8C4U9A7"/>
<dbReference type="InterPro" id="IPR038765">
    <property type="entry name" value="Papain-like_cys_pep_sf"/>
</dbReference>
<dbReference type="Pfam" id="PF00443">
    <property type="entry name" value="UCH"/>
    <property type="match status" value="2"/>
</dbReference>
<dbReference type="GO" id="GO:0005634">
    <property type="term" value="C:nucleus"/>
    <property type="evidence" value="ECO:0007669"/>
    <property type="project" value="TreeGrafter"/>
</dbReference>
<evidence type="ECO:0000256" key="11">
    <source>
        <dbReference type="ARBA" id="ARBA00042420"/>
    </source>
</evidence>
<dbReference type="InterPro" id="IPR001394">
    <property type="entry name" value="Peptidase_C19_UCH"/>
</dbReference>
<dbReference type="FunFam" id="3.90.70.10:FF:000119">
    <property type="entry name" value="Ubiquitin specific peptidase 36"/>
    <property type="match status" value="1"/>
</dbReference>
<evidence type="ECO:0000256" key="4">
    <source>
        <dbReference type="ARBA" id="ARBA00022670"/>
    </source>
</evidence>
<dbReference type="Gene3D" id="3.90.70.10">
    <property type="entry name" value="Cysteine proteinases"/>
    <property type="match status" value="2"/>
</dbReference>
<dbReference type="PANTHER" id="PTHR24006">
    <property type="entry name" value="UBIQUITIN CARBOXYL-TERMINAL HYDROLASE"/>
    <property type="match status" value="1"/>
</dbReference>
<dbReference type="SUPFAM" id="SSF54001">
    <property type="entry name" value="Cysteine proteinases"/>
    <property type="match status" value="1"/>
</dbReference>
<evidence type="ECO:0000256" key="8">
    <source>
        <dbReference type="ARBA" id="ARBA00039432"/>
    </source>
</evidence>
<dbReference type="InterPro" id="IPR050164">
    <property type="entry name" value="Peptidase_C19"/>
</dbReference>
<dbReference type="OrthoDB" id="420187at2759"/>
<feature type="domain" description="USP" evidence="13">
    <location>
        <begin position="49"/>
        <end position="297"/>
    </location>
</feature>
<dbReference type="GO" id="GO:0006508">
    <property type="term" value="P:proteolysis"/>
    <property type="evidence" value="ECO:0007669"/>
    <property type="project" value="UniProtKB-KW"/>
</dbReference>
<dbReference type="OMA" id="MCKASQV"/>
<keyword evidence="15" id="KW-1185">Reference proteome</keyword>
<evidence type="ECO:0000256" key="2">
    <source>
        <dbReference type="ARBA" id="ARBA00009085"/>
    </source>
</evidence>
<proteinExistence type="inferred from homology"/>